<dbReference type="EMBL" id="NAJP01000122">
    <property type="protein sequence ID" value="TKA28050.1"/>
    <property type="molecule type" value="Genomic_DNA"/>
</dbReference>
<dbReference type="PANTHER" id="PTHR35371">
    <property type="entry name" value="INNER MEMBRANE PROTEIN"/>
    <property type="match status" value="1"/>
</dbReference>
<reference evidence="6 7" key="1">
    <citation type="submission" date="2017-03" db="EMBL/GenBank/DDBJ databases">
        <title>Genomes of endolithic fungi from Antarctica.</title>
        <authorList>
            <person name="Coleine C."/>
            <person name="Masonjones S."/>
            <person name="Stajich J.E."/>
        </authorList>
    </citation>
    <scope>NUCLEOTIDE SEQUENCE [LARGE SCALE GENOMIC DNA]</scope>
    <source>
        <strain evidence="6 7">CCFEE 5311</strain>
    </source>
</reference>
<dbReference type="OrthoDB" id="2122304at2759"/>
<evidence type="ECO:0008006" key="8">
    <source>
        <dbReference type="Google" id="ProtNLM"/>
    </source>
</evidence>
<keyword evidence="3" id="KW-1133">Transmembrane helix</keyword>
<evidence type="ECO:0000256" key="5">
    <source>
        <dbReference type="SAM" id="MobiDB-lite"/>
    </source>
</evidence>
<evidence type="ECO:0000256" key="3">
    <source>
        <dbReference type="ARBA" id="ARBA00022989"/>
    </source>
</evidence>
<evidence type="ECO:0000313" key="6">
    <source>
        <dbReference type="EMBL" id="TKA28050.1"/>
    </source>
</evidence>
<evidence type="ECO:0000256" key="2">
    <source>
        <dbReference type="ARBA" id="ARBA00022692"/>
    </source>
</evidence>
<dbReference type="Proteomes" id="UP000310066">
    <property type="component" value="Unassembled WGS sequence"/>
</dbReference>
<organism evidence="6 7">
    <name type="scientific">Friedmanniomyces endolithicus</name>
    <dbReference type="NCBI Taxonomy" id="329885"/>
    <lineage>
        <taxon>Eukaryota</taxon>
        <taxon>Fungi</taxon>
        <taxon>Dikarya</taxon>
        <taxon>Ascomycota</taxon>
        <taxon>Pezizomycotina</taxon>
        <taxon>Dothideomycetes</taxon>
        <taxon>Dothideomycetidae</taxon>
        <taxon>Mycosphaerellales</taxon>
        <taxon>Teratosphaeriaceae</taxon>
        <taxon>Friedmanniomyces</taxon>
    </lineage>
</organism>
<dbReference type="PANTHER" id="PTHR35371:SF2">
    <property type="entry name" value="MAPEG FAMILY PROTEIN"/>
    <property type="match status" value="1"/>
</dbReference>
<feature type="region of interest" description="Disordered" evidence="5">
    <location>
        <begin position="1"/>
        <end position="23"/>
    </location>
</feature>
<evidence type="ECO:0000313" key="7">
    <source>
        <dbReference type="Proteomes" id="UP000310066"/>
    </source>
</evidence>
<evidence type="ECO:0000256" key="4">
    <source>
        <dbReference type="ARBA" id="ARBA00023136"/>
    </source>
</evidence>
<keyword evidence="4" id="KW-0472">Membrane</keyword>
<comment type="caution">
    <text evidence="6">The sequence shown here is derived from an EMBL/GenBank/DDBJ whole genome shotgun (WGS) entry which is preliminary data.</text>
</comment>
<keyword evidence="2" id="KW-0812">Transmembrane</keyword>
<dbReference type="SUPFAM" id="SSF161084">
    <property type="entry name" value="MAPEG domain-like"/>
    <property type="match status" value="1"/>
</dbReference>
<dbReference type="GO" id="GO:0016020">
    <property type="term" value="C:membrane"/>
    <property type="evidence" value="ECO:0007669"/>
    <property type="project" value="UniProtKB-SubCell"/>
</dbReference>
<gene>
    <name evidence="6" type="ORF">B0A54_16425</name>
</gene>
<sequence>MREQAAHDPATRQASTYSQPSTPTTISSLLTALGLRAASPLSPDPNLAASHIITHFALAYLVLASRTLKQIYSIDHNVSPREDLGKYGDAAVRNGKITQRQLEQLKRMESASANSVENFTLFVGAMLLGTMAGVPATDVNATGLAYTVARCGYAIAYVLIDAPSLSQVREVCWWVGNSTCLRLLWVGGVALNSKTSGA</sequence>
<name>A0A4U0TZM3_9PEZI</name>
<dbReference type="AlphaFoldDB" id="A0A4U0TZM3"/>
<dbReference type="InterPro" id="IPR023352">
    <property type="entry name" value="MAPEG-like_dom_sf"/>
</dbReference>
<feature type="compositionally biased region" description="Low complexity" evidence="5">
    <location>
        <begin position="13"/>
        <end position="23"/>
    </location>
</feature>
<dbReference type="Pfam" id="PF01124">
    <property type="entry name" value="MAPEG"/>
    <property type="match status" value="1"/>
</dbReference>
<accession>A0A4U0TZM3</accession>
<dbReference type="InterPro" id="IPR001129">
    <property type="entry name" value="Membr-assoc_MAPEG"/>
</dbReference>
<evidence type="ECO:0000256" key="1">
    <source>
        <dbReference type="ARBA" id="ARBA00004370"/>
    </source>
</evidence>
<comment type="subcellular location">
    <subcellularLocation>
        <location evidence="1">Membrane</location>
    </subcellularLocation>
</comment>
<proteinExistence type="predicted"/>
<protein>
    <recommendedName>
        <fullName evidence="8">MAPEG family protein</fullName>
    </recommendedName>
</protein>
<dbReference type="Gene3D" id="1.20.120.550">
    <property type="entry name" value="Membrane associated eicosanoid/glutathione metabolism-like domain"/>
    <property type="match status" value="1"/>
</dbReference>
<feature type="compositionally biased region" description="Basic and acidic residues" evidence="5">
    <location>
        <begin position="1"/>
        <end position="10"/>
    </location>
</feature>